<dbReference type="EMBL" id="JARJLG010000172">
    <property type="protein sequence ID" value="KAJ7732802.1"/>
    <property type="molecule type" value="Genomic_DNA"/>
</dbReference>
<evidence type="ECO:0000313" key="2">
    <source>
        <dbReference type="EMBL" id="KAJ7732802.1"/>
    </source>
</evidence>
<name>A0AAD7MUR0_9AGAR</name>
<keyword evidence="3" id="KW-1185">Reference proteome</keyword>
<accession>A0AAD7MUR0</accession>
<organism evidence="2 3">
    <name type="scientific">Mycena maculata</name>
    <dbReference type="NCBI Taxonomy" id="230809"/>
    <lineage>
        <taxon>Eukaryota</taxon>
        <taxon>Fungi</taxon>
        <taxon>Dikarya</taxon>
        <taxon>Basidiomycota</taxon>
        <taxon>Agaricomycotina</taxon>
        <taxon>Agaricomycetes</taxon>
        <taxon>Agaricomycetidae</taxon>
        <taxon>Agaricales</taxon>
        <taxon>Marasmiineae</taxon>
        <taxon>Mycenaceae</taxon>
        <taxon>Mycena</taxon>
    </lineage>
</organism>
<feature type="region of interest" description="Disordered" evidence="1">
    <location>
        <begin position="52"/>
        <end position="71"/>
    </location>
</feature>
<dbReference type="AlphaFoldDB" id="A0AAD7MUR0"/>
<dbReference type="Proteomes" id="UP001215280">
    <property type="component" value="Unassembled WGS sequence"/>
</dbReference>
<evidence type="ECO:0000313" key="3">
    <source>
        <dbReference type="Proteomes" id="UP001215280"/>
    </source>
</evidence>
<reference evidence="2" key="1">
    <citation type="submission" date="2023-03" db="EMBL/GenBank/DDBJ databases">
        <title>Massive genome expansion in bonnet fungi (Mycena s.s.) driven by repeated elements and novel gene families across ecological guilds.</title>
        <authorList>
            <consortium name="Lawrence Berkeley National Laboratory"/>
            <person name="Harder C.B."/>
            <person name="Miyauchi S."/>
            <person name="Viragh M."/>
            <person name="Kuo A."/>
            <person name="Thoen E."/>
            <person name="Andreopoulos B."/>
            <person name="Lu D."/>
            <person name="Skrede I."/>
            <person name="Drula E."/>
            <person name="Henrissat B."/>
            <person name="Morin E."/>
            <person name="Kohler A."/>
            <person name="Barry K."/>
            <person name="LaButti K."/>
            <person name="Morin E."/>
            <person name="Salamov A."/>
            <person name="Lipzen A."/>
            <person name="Mereny Z."/>
            <person name="Hegedus B."/>
            <person name="Baldrian P."/>
            <person name="Stursova M."/>
            <person name="Weitz H."/>
            <person name="Taylor A."/>
            <person name="Grigoriev I.V."/>
            <person name="Nagy L.G."/>
            <person name="Martin F."/>
            <person name="Kauserud H."/>
        </authorList>
    </citation>
    <scope>NUCLEOTIDE SEQUENCE</scope>
    <source>
        <strain evidence="2">CBHHK188m</strain>
    </source>
</reference>
<evidence type="ECO:0000256" key="1">
    <source>
        <dbReference type="SAM" id="MobiDB-lite"/>
    </source>
</evidence>
<proteinExistence type="predicted"/>
<protein>
    <submittedName>
        <fullName evidence="2">Uncharacterized protein</fullName>
    </submittedName>
</protein>
<comment type="caution">
    <text evidence="2">The sequence shown here is derived from an EMBL/GenBank/DDBJ whole genome shotgun (WGS) entry which is preliminary data.</text>
</comment>
<gene>
    <name evidence="2" type="ORF">DFH07DRAFT_142549</name>
</gene>
<sequence>MSDSDSDSGQCQWAVFLTAKVPTKVVNRALLLIQGFEFSENLGDGNWTLLTSEDLSEKSPPPTSAPLTKDQRNDFAGKSLAEVNTFVRSNAVRLEELGFVVDLWLVLDDAGLVPLGTDPAAASTSTSTSNGVLCKQCFAGGDEDEIETWGYTDDFETLRAPLDQTWEVFAGLNSGAEFLDFQDTDCTVQADGTTKFNPEARREVTNADVLERKRKAWHAWRDQGFIE</sequence>